<dbReference type="GO" id="GO:0005737">
    <property type="term" value="C:cytoplasm"/>
    <property type="evidence" value="ECO:0007669"/>
    <property type="project" value="UniProtKB-ARBA"/>
</dbReference>
<dbReference type="InterPro" id="IPR033740">
    <property type="entry name" value="Pept_M24B"/>
</dbReference>
<name>A0AAF3EZL7_9BILA</name>
<dbReference type="WBParaSite" id="MBELARI_LOCUS18952">
    <property type="protein sequence ID" value="MBELARI_LOCUS18952"/>
    <property type="gene ID" value="MBELARI_LOCUS18952"/>
</dbReference>
<comment type="similarity">
    <text evidence="1">Belongs to the peptidase M24B family.</text>
</comment>
<dbReference type="InterPro" id="IPR032416">
    <property type="entry name" value="Peptidase_M24_C"/>
</dbReference>
<proteinExistence type="inferred from homology"/>
<evidence type="ECO:0000259" key="4">
    <source>
        <dbReference type="Pfam" id="PF00557"/>
    </source>
</evidence>
<dbReference type="GO" id="GO:0070006">
    <property type="term" value="F:metalloaminopeptidase activity"/>
    <property type="evidence" value="ECO:0007669"/>
    <property type="project" value="InterPro"/>
</dbReference>
<evidence type="ECO:0000256" key="1">
    <source>
        <dbReference type="ARBA" id="ARBA00008766"/>
    </source>
</evidence>
<accession>A0AAF3EZL7</accession>
<feature type="domain" description="Creatinase N-terminal" evidence="5">
    <location>
        <begin position="31"/>
        <end position="140"/>
    </location>
</feature>
<dbReference type="PANTHER" id="PTHR43763:SF6">
    <property type="entry name" value="XAA-PRO AMINOPEPTIDASE 1"/>
    <property type="match status" value="1"/>
</dbReference>
<organism evidence="7 8">
    <name type="scientific">Mesorhabditis belari</name>
    <dbReference type="NCBI Taxonomy" id="2138241"/>
    <lineage>
        <taxon>Eukaryota</taxon>
        <taxon>Metazoa</taxon>
        <taxon>Ecdysozoa</taxon>
        <taxon>Nematoda</taxon>
        <taxon>Chromadorea</taxon>
        <taxon>Rhabditida</taxon>
        <taxon>Rhabditina</taxon>
        <taxon>Rhabditomorpha</taxon>
        <taxon>Rhabditoidea</taxon>
        <taxon>Rhabditidae</taxon>
        <taxon>Mesorhabditinae</taxon>
        <taxon>Mesorhabditis</taxon>
    </lineage>
</organism>
<dbReference type="SUPFAM" id="SSF55920">
    <property type="entry name" value="Creatinase/aminopeptidase"/>
    <property type="match status" value="1"/>
</dbReference>
<dbReference type="Pfam" id="PF16188">
    <property type="entry name" value="Peptidase_M24_C"/>
    <property type="match status" value="1"/>
</dbReference>
<keyword evidence="3" id="KW-0378">Hydrolase</keyword>
<evidence type="ECO:0000259" key="5">
    <source>
        <dbReference type="Pfam" id="PF01321"/>
    </source>
</evidence>
<dbReference type="InterPro" id="IPR036005">
    <property type="entry name" value="Creatinase/aminopeptidase-like"/>
</dbReference>
<dbReference type="Pfam" id="PF00557">
    <property type="entry name" value="Peptidase_M24"/>
    <property type="match status" value="1"/>
</dbReference>
<dbReference type="FunFam" id="3.40.350.10:FF:000003">
    <property type="entry name" value="Xaa-pro aminopeptidase P"/>
    <property type="match status" value="1"/>
</dbReference>
<dbReference type="CDD" id="cd01085">
    <property type="entry name" value="APP"/>
    <property type="match status" value="1"/>
</dbReference>
<evidence type="ECO:0000256" key="2">
    <source>
        <dbReference type="ARBA" id="ARBA00022723"/>
    </source>
</evidence>
<feature type="domain" description="Peptidase M24" evidence="4">
    <location>
        <begin position="318"/>
        <end position="532"/>
    </location>
</feature>
<dbReference type="Proteomes" id="UP000887575">
    <property type="component" value="Unassembled WGS sequence"/>
</dbReference>
<sequence>MASRLSQLRALFKDEALIGGSAIQAYLLPSTDAHQSEYLAPSDFRVRFLSNFSGSNAYVIVTEDKALLWTDGRYFTQADKQLSKEWTLMKQGLPETVTPEDWITENFNAGTRIGFDPSLHRFEQAQSMLEKFQQNKIIAVELQENLVDCFWTERPPASVKKVIALSQEQHGRSTSDKVREIREVLSKKKAKAVLFSELDDIMWLMNIRGFDIPFNPLAFSIVFVTETDLHLFIDLSKIDDTVAAHLNQENVQCHPYPTANHFLQNWHNENRAKPGYKIFIPQSTNYSLGSIFEKQNIIVSISPIQLMKAVKNPIEMQGMRDSHVRDSAALVEFLCWLEKEVEAGNVVDEIIAAEKINHLRSEQSGFVDLSFDTISASGEHAALPHYKHDDETGKATISKNSVYLLDSGGQYRDGTTDVTRTVVIGEGDKDFIEHNTLVLIGHIENAIVRFPKGILGIRLDTLTRKALWERGLDFGHGTGHGVGHFLNVHEGPCGISYRTSNPDGGLKAGMVLTIEPGYYLPGKYGTRIENCYELVDDSEHPGFLLFKELTLAPIQKSIIKKDLLEKKHIDWLNGYHERVLKIVGEYLLKNGKKFEYEWLKKQCSPL</sequence>
<dbReference type="Pfam" id="PF01321">
    <property type="entry name" value="Creatinase_N"/>
    <property type="match status" value="1"/>
</dbReference>
<evidence type="ECO:0000313" key="7">
    <source>
        <dbReference type="Proteomes" id="UP000887575"/>
    </source>
</evidence>
<protein>
    <submittedName>
        <fullName evidence="8">Xaa-Pro aminopeptidase</fullName>
    </submittedName>
</protein>
<dbReference type="GO" id="GO:0046872">
    <property type="term" value="F:metal ion binding"/>
    <property type="evidence" value="ECO:0007669"/>
    <property type="project" value="UniProtKB-KW"/>
</dbReference>
<evidence type="ECO:0000256" key="3">
    <source>
        <dbReference type="ARBA" id="ARBA00022801"/>
    </source>
</evidence>
<evidence type="ECO:0000313" key="8">
    <source>
        <dbReference type="WBParaSite" id="MBELARI_LOCUS18952"/>
    </source>
</evidence>
<evidence type="ECO:0000259" key="6">
    <source>
        <dbReference type="Pfam" id="PF16188"/>
    </source>
</evidence>
<reference evidence="8" key="1">
    <citation type="submission" date="2024-02" db="UniProtKB">
        <authorList>
            <consortium name="WormBaseParasite"/>
        </authorList>
    </citation>
    <scope>IDENTIFICATION</scope>
</reference>
<dbReference type="InterPro" id="IPR050422">
    <property type="entry name" value="X-Pro_aminopeptidase_P"/>
</dbReference>
<dbReference type="Gene3D" id="3.90.230.10">
    <property type="entry name" value="Creatinase/methionine aminopeptidase superfamily"/>
    <property type="match status" value="1"/>
</dbReference>
<dbReference type="AlphaFoldDB" id="A0AAF3EZL7"/>
<dbReference type="InterPro" id="IPR000587">
    <property type="entry name" value="Creatinase_N"/>
</dbReference>
<feature type="domain" description="Peptidase M24 C-terminal" evidence="6">
    <location>
        <begin position="542"/>
        <end position="606"/>
    </location>
</feature>
<dbReference type="PANTHER" id="PTHR43763">
    <property type="entry name" value="XAA-PRO AMINOPEPTIDASE 1"/>
    <property type="match status" value="1"/>
</dbReference>
<keyword evidence="7" id="KW-1185">Reference proteome</keyword>
<dbReference type="SUPFAM" id="SSF53092">
    <property type="entry name" value="Creatinase/prolidase N-terminal domain"/>
    <property type="match status" value="1"/>
</dbReference>
<dbReference type="Gene3D" id="3.40.350.10">
    <property type="entry name" value="Creatinase/prolidase N-terminal domain"/>
    <property type="match status" value="2"/>
</dbReference>
<dbReference type="FunFam" id="3.90.230.10:FF:000009">
    <property type="entry name" value="xaa-Pro aminopeptidase 2"/>
    <property type="match status" value="1"/>
</dbReference>
<dbReference type="InterPro" id="IPR029149">
    <property type="entry name" value="Creatin/AminoP/Spt16_N"/>
</dbReference>
<keyword evidence="2" id="KW-0479">Metal-binding</keyword>
<dbReference type="InterPro" id="IPR000994">
    <property type="entry name" value="Pept_M24"/>
</dbReference>
<dbReference type="Pfam" id="PF16189">
    <property type="entry name" value="Creatinase_N_2"/>
    <property type="match status" value="1"/>
</dbReference>